<evidence type="ECO:0000313" key="5">
    <source>
        <dbReference type="Proteomes" id="UP000293568"/>
    </source>
</evidence>
<dbReference type="GO" id="GO:0009847">
    <property type="term" value="P:spore germination"/>
    <property type="evidence" value="ECO:0007669"/>
    <property type="project" value="InterPro"/>
</dbReference>
<dbReference type="Pfam" id="PF03323">
    <property type="entry name" value="GerA"/>
    <property type="match status" value="1"/>
</dbReference>
<reference evidence="4 5" key="1">
    <citation type="submission" date="2019-01" db="EMBL/GenBank/DDBJ databases">
        <title>Genome sequencing of strain FW100M-2.</title>
        <authorList>
            <person name="Heo J."/>
            <person name="Kim S.-J."/>
            <person name="Kim J.-S."/>
            <person name="Hong S.-B."/>
            <person name="Kwon S.-W."/>
        </authorList>
    </citation>
    <scope>NUCLEOTIDE SEQUENCE [LARGE SCALE GENOMIC DNA]</scope>
    <source>
        <strain evidence="4 5">FW100M-2</strain>
    </source>
</reference>
<keyword evidence="5" id="KW-1185">Reference proteome</keyword>
<gene>
    <name evidence="4" type="ORF">ET464_05220</name>
</gene>
<proteinExistence type="inferred from homology"/>
<protein>
    <submittedName>
        <fullName evidence="4">Spore germination protein</fullName>
    </submittedName>
</protein>
<dbReference type="InterPro" id="IPR050768">
    <property type="entry name" value="UPF0353/GerABKA_families"/>
</dbReference>
<feature type="transmembrane region" description="Helical" evidence="3">
    <location>
        <begin position="390"/>
        <end position="411"/>
    </location>
</feature>
<evidence type="ECO:0000313" key="4">
    <source>
        <dbReference type="EMBL" id="QAY65871.1"/>
    </source>
</evidence>
<feature type="transmembrane region" description="Helical" evidence="3">
    <location>
        <begin position="296"/>
        <end position="318"/>
    </location>
</feature>
<dbReference type="PANTHER" id="PTHR22550:SF5">
    <property type="entry name" value="LEUCINE ZIPPER PROTEIN 4"/>
    <property type="match status" value="1"/>
</dbReference>
<dbReference type="EMBL" id="CP035492">
    <property type="protein sequence ID" value="QAY65871.1"/>
    <property type="molecule type" value="Genomic_DNA"/>
</dbReference>
<dbReference type="OrthoDB" id="1726708at2"/>
<evidence type="ECO:0000256" key="1">
    <source>
        <dbReference type="ARBA" id="ARBA00005278"/>
    </source>
</evidence>
<dbReference type="KEGG" id="pprt:ET464_05220"/>
<keyword evidence="3" id="KW-1133">Transmembrane helix</keyword>
<name>A0A4V0YEY9_9BACL</name>
<dbReference type="Proteomes" id="UP000293568">
    <property type="component" value="Chromosome"/>
</dbReference>
<dbReference type="GO" id="GO:0016020">
    <property type="term" value="C:membrane"/>
    <property type="evidence" value="ECO:0007669"/>
    <property type="project" value="InterPro"/>
</dbReference>
<comment type="similarity">
    <text evidence="1">Belongs to the GerABKA family.</text>
</comment>
<organism evidence="4 5">
    <name type="scientific">Paenibacillus protaetiae</name>
    <dbReference type="NCBI Taxonomy" id="2509456"/>
    <lineage>
        <taxon>Bacteria</taxon>
        <taxon>Bacillati</taxon>
        <taxon>Bacillota</taxon>
        <taxon>Bacilli</taxon>
        <taxon>Bacillales</taxon>
        <taxon>Paenibacillaceae</taxon>
        <taxon>Paenibacillus</taxon>
    </lineage>
</organism>
<dbReference type="RefSeq" id="WP_129438851.1">
    <property type="nucleotide sequence ID" value="NZ_CP035492.1"/>
</dbReference>
<evidence type="ECO:0000256" key="3">
    <source>
        <dbReference type="SAM" id="Phobius"/>
    </source>
</evidence>
<keyword evidence="2 3" id="KW-0472">Membrane</keyword>
<evidence type="ECO:0000256" key="2">
    <source>
        <dbReference type="ARBA" id="ARBA00023136"/>
    </source>
</evidence>
<dbReference type="PANTHER" id="PTHR22550">
    <property type="entry name" value="SPORE GERMINATION PROTEIN"/>
    <property type="match status" value="1"/>
</dbReference>
<feature type="transmembrane region" description="Helical" evidence="3">
    <location>
        <begin position="423"/>
        <end position="446"/>
    </location>
</feature>
<accession>A0A4V0YEY9</accession>
<keyword evidence="3" id="KW-0812">Transmembrane</keyword>
<dbReference type="InterPro" id="IPR004995">
    <property type="entry name" value="Spore_Ger"/>
</dbReference>
<dbReference type="PIRSF" id="PIRSF005690">
    <property type="entry name" value="GerBA"/>
    <property type="match status" value="1"/>
</dbReference>
<sequence length="506" mass="56057">MEPAVHQTGITLTGELEHDLFLLKEKFDRCSDIVCRTICSGNQEIAVAVYLDGLVDDMRIESELIKPLMSQSELFANPGRDAQLELPLHAIAHADQFETTDHIEDATTAVCKGATAVLISGVPQIHLAYLKKWEQRAVEEPITEAVIRGPRDGFIENLRVNTTLIRRRLPTADLKMEPMQVGRISRTELAIVYLDSIVMPGLVDEIKSRISRIDMDAVLESGYIEEMICDSHFTIFPQMISTERPDRVAASILEGRAAIIVDNTPFVLIAPSLITDVLQANEDYYQNFIVSTIMRWLRLILTFCALTFPSIFIAVSTFHQEMIPTTLLLSIASSRENVPFPALVEALLMEAAFEALREAGIRLPRPAGQAVSIVGALVIGQAAVQAGIVSATLIIVVSFTGIASFIFPLYNQGLAIRMLRFPLMLMAGMLGLYGIFLGLLLLLAHLCKLRSFGVPYLTPLSPLHVSDLKDVFVRAPWTHMTKRPAATGKVNRRRMVKLPPRPEPPV</sequence>
<dbReference type="AlphaFoldDB" id="A0A4V0YEY9"/>